<dbReference type="PATRIC" id="fig|641524.5.peg.2562"/>
<dbReference type="SUPFAM" id="SSF103481">
    <property type="entry name" value="Multidrug resistance efflux transporter EmrE"/>
    <property type="match status" value="2"/>
</dbReference>
<comment type="similarity">
    <text evidence="2">Belongs to the EamA transporter family.</text>
</comment>
<feature type="transmembrane region" description="Helical" evidence="6">
    <location>
        <begin position="73"/>
        <end position="93"/>
    </location>
</feature>
<dbReference type="Pfam" id="PF00892">
    <property type="entry name" value="EamA"/>
    <property type="match status" value="2"/>
</dbReference>
<evidence type="ECO:0000256" key="3">
    <source>
        <dbReference type="ARBA" id="ARBA00022692"/>
    </source>
</evidence>
<feature type="domain" description="EamA" evidence="7">
    <location>
        <begin position="17"/>
        <end position="144"/>
    </location>
</feature>
<dbReference type="EMBL" id="ATNM01000100">
    <property type="protein sequence ID" value="EPR68386.1"/>
    <property type="molecule type" value="Genomic_DNA"/>
</dbReference>
<feature type="transmembrane region" description="Helical" evidence="6">
    <location>
        <begin position="15"/>
        <end position="32"/>
    </location>
</feature>
<organism evidence="8 9">
    <name type="scientific">Cyclobacterium qasimii M12-11B</name>
    <dbReference type="NCBI Taxonomy" id="641524"/>
    <lineage>
        <taxon>Bacteria</taxon>
        <taxon>Pseudomonadati</taxon>
        <taxon>Bacteroidota</taxon>
        <taxon>Cytophagia</taxon>
        <taxon>Cytophagales</taxon>
        <taxon>Cyclobacteriaceae</taxon>
        <taxon>Cyclobacterium</taxon>
    </lineage>
</organism>
<evidence type="ECO:0000256" key="2">
    <source>
        <dbReference type="ARBA" id="ARBA00007362"/>
    </source>
</evidence>
<dbReference type="OrthoDB" id="1117213at2"/>
<comment type="caution">
    <text evidence="8">The sequence shown here is derived from an EMBL/GenBank/DDBJ whole genome shotgun (WGS) entry which is preliminary data.</text>
</comment>
<dbReference type="InterPro" id="IPR000620">
    <property type="entry name" value="EamA_dom"/>
</dbReference>
<gene>
    <name evidence="8" type="ORF">ADICYQ_2582</name>
</gene>
<feature type="domain" description="EamA" evidence="7">
    <location>
        <begin position="163"/>
        <end position="296"/>
    </location>
</feature>
<feature type="transmembrane region" description="Helical" evidence="6">
    <location>
        <begin position="44"/>
        <end position="61"/>
    </location>
</feature>
<dbReference type="eggNOG" id="COG0697">
    <property type="taxonomic scope" value="Bacteria"/>
</dbReference>
<evidence type="ECO:0000256" key="6">
    <source>
        <dbReference type="SAM" id="Phobius"/>
    </source>
</evidence>
<feature type="transmembrane region" description="Helical" evidence="6">
    <location>
        <begin position="280"/>
        <end position="297"/>
    </location>
</feature>
<feature type="transmembrane region" description="Helical" evidence="6">
    <location>
        <begin position="191"/>
        <end position="210"/>
    </location>
</feature>
<comment type="subcellular location">
    <subcellularLocation>
        <location evidence="1">Membrane</location>
        <topology evidence="1">Multi-pass membrane protein</topology>
    </subcellularLocation>
</comment>
<reference evidence="8 9" key="1">
    <citation type="journal article" date="2013" name="Genome Announc.">
        <title>Draft Genome Sequence of Cyclobacterium qasimii Strain M12-11BT, Isolated from Arctic Marine Sediment.</title>
        <authorList>
            <person name="Shivaji S."/>
            <person name="Ara S."/>
            <person name="Singh A."/>
            <person name="Kumar Pinnaka A."/>
        </authorList>
    </citation>
    <scope>NUCLEOTIDE SEQUENCE [LARGE SCALE GENOMIC DNA]</scope>
    <source>
        <strain evidence="8 9">M12-11B</strain>
    </source>
</reference>
<sequence length="305" mass="32791">MPEAIKNQNQNTKHWAMLLLLALVWGSSFILIKKALVVFSPGEVGAFRIVTAALVLLPLGIPKVKQLNKRQLGYLLSIGFLGSFIPAFLFAIAQTQLSSSLAGVINALTPLMVGLIGALLFNVKISKRNGIGLVIALLGVCLLVLAGNSGEIDVFSGFNLYGLLIVLASICYGFNVNVIKYKIKEIQPTTITAISLMMVLPIAAIYLFGFTQFSFKLVYVEGAYQAAAYITFLGTIGTAAALVLFNSIVKLVTPVFASSVTYIIPLVAIFWGVLDGEALFPFHYLGIFAVVIGVWIGNRKAKPAE</sequence>
<evidence type="ECO:0000313" key="8">
    <source>
        <dbReference type="EMBL" id="EPR68386.1"/>
    </source>
</evidence>
<feature type="transmembrane region" description="Helical" evidence="6">
    <location>
        <begin position="251"/>
        <end position="274"/>
    </location>
</feature>
<dbReference type="AlphaFoldDB" id="S7VED2"/>
<feature type="transmembrane region" description="Helical" evidence="6">
    <location>
        <begin position="99"/>
        <end position="123"/>
    </location>
</feature>
<dbReference type="InterPro" id="IPR050638">
    <property type="entry name" value="AA-Vitamin_Transporters"/>
</dbReference>
<evidence type="ECO:0000256" key="5">
    <source>
        <dbReference type="ARBA" id="ARBA00023136"/>
    </source>
</evidence>
<proteinExistence type="inferred from homology"/>
<evidence type="ECO:0000313" key="9">
    <source>
        <dbReference type="Proteomes" id="UP000014974"/>
    </source>
</evidence>
<name>S7VED2_9BACT</name>
<dbReference type="InterPro" id="IPR037185">
    <property type="entry name" value="EmrE-like"/>
</dbReference>
<dbReference type="PANTHER" id="PTHR32322:SF2">
    <property type="entry name" value="EAMA DOMAIN-CONTAINING PROTEIN"/>
    <property type="match status" value="1"/>
</dbReference>
<keyword evidence="3 6" id="KW-0812">Transmembrane</keyword>
<accession>S7VED2</accession>
<dbReference type="STRING" id="641524.ADICYQ_2582"/>
<evidence type="ECO:0000256" key="4">
    <source>
        <dbReference type="ARBA" id="ARBA00022989"/>
    </source>
</evidence>
<dbReference type="GO" id="GO:0016020">
    <property type="term" value="C:membrane"/>
    <property type="evidence" value="ECO:0007669"/>
    <property type="project" value="UniProtKB-SubCell"/>
</dbReference>
<feature type="transmembrane region" description="Helical" evidence="6">
    <location>
        <begin position="160"/>
        <end position="179"/>
    </location>
</feature>
<dbReference type="Proteomes" id="UP000014974">
    <property type="component" value="Unassembled WGS sequence"/>
</dbReference>
<evidence type="ECO:0000256" key="1">
    <source>
        <dbReference type="ARBA" id="ARBA00004141"/>
    </source>
</evidence>
<keyword evidence="5 6" id="KW-0472">Membrane</keyword>
<feature type="transmembrane region" description="Helical" evidence="6">
    <location>
        <begin position="222"/>
        <end position="244"/>
    </location>
</feature>
<protein>
    <submittedName>
        <fullName evidence="8">Permease of the drug/metabolite transporter (DMT) superfamily</fullName>
    </submittedName>
</protein>
<evidence type="ECO:0000259" key="7">
    <source>
        <dbReference type="Pfam" id="PF00892"/>
    </source>
</evidence>
<dbReference type="PANTHER" id="PTHR32322">
    <property type="entry name" value="INNER MEMBRANE TRANSPORTER"/>
    <property type="match status" value="1"/>
</dbReference>
<feature type="transmembrane region" description="Helical" evidence="6">
    <location>
        <begin position="130"/>
        <end position="148"/>
    </location>
</feature>
<keyword evidence="4 6" id="KW-1133">Transmembrane helix</keyword>